<evidence type="ECO:0000313" key="7">
    <source>
        <dbReference type="Proteomes" id="UP000294229"/>
    </source>
</evidence>
<keyword evidence="1" id="KW-0812">Transmembrane</keyword>
<dbReference type="EMBL" id="RQXS01000015">
    <property type="protein sequence ID" value="RZN60028.1"/>
    <property type="molecule type" value="Genomic_DNA"/>
</dbReference>
<dbReference type="AlphaFoldDB" id="A0A377I7B2"/>
<evidence type="ECO:0000313" key="2">
    <source>
        <dbReference type="EMBL" id="RZN60028.1"/>
    </source>
</evidence>
<dbReference type="GeneID" id="66256941"/>
<dbReference type="KEGG" id="apag:EIA51_10970"/>
<gene>
    <name evidence="2" type="ORF">EIG79_04825</name>
    <name evidence="4" type="ORF">NCTC10926_02274</name>
    <name evidence="3" type="ORF">NCTC11296_00555</name>
</gene>
<name>A0A377I7B2_AVIPA</name>
<dbReference type="OrthoDB" id="64737at2"/>
<evidence type="ECO:0000313" key="3">
    <source>
        <dbReference type="EMBL" id="STO70649.1"/>
    </source>
</evidence>
<evidence type="ECO:0000313" key="5">
    <source>
        <dbReference type="Proteomes" id="UP000254465"/>
    </source>
</evidence>
<sequence>MQKMLKQHIKFFTSLILVVLSFMAFRLLSQGDISTDLIYSWDMGMSLYLFWTFWTIRQQHRHREQMTAILQERQTGTKAMFLIVSVIIIACIVALVRLVSIAQNLPPMEKAWHITLAIISIFLSWLVIHILFAIRYAHLFYHAKVSGEPMPLQIPQSNGQNGYQTEPNYYDFIYTALIIGTSAQTADVMFSSRAGRVLGGIHSIVAFIFNVTVLSLLINIISGFI</sequence>
<dbReference type="EMBL" id="UFSW01000001">
    <property type="protein sequence ID" value="SUU98831.1"/>
    <property type="molecule type" value="Genomic_DNA"/>
</dbReference>
<feature type="transmembrane region" description="Helical" evidence="1">
    <location>
        <begin position="197"/>
        <end position="221"/>
    </location>
</feature>
<reference evidence="2 7" key="2">
    <citation type="submission" date="2018-11" db="EMBL/GenBank/DDBJ databases">
        <title>Sequencing Av. paragallinarum serogroups.</title>
        <authorList>
            <person name="Hellmuth J.E."/>
            <person name="Boucher C.E."/>
            <person name="Cason E.D."/>
        </authorList>
    </citation>
    <scope>NUCLEOTIDE SEQUENCE [LARGE SCALE GENOMIC DNA]</scope>
    <source>
        <strain evidence="2 7">SA-3</strain>
    </source>
</reference>
<reference evidence="5 6" key="1">
    <citation type="submission" date="2018-06" db="EMBL/GenBank/DDBJ databases">
        <authorList>
            <consortium name="Pathogen Informatics"/>
            <person name="Doyle S."/>
        </authorList>
    </citation>
    <scope>NUCLEOTIDE SEQUENCE [LARGE SCALE GENOMIC DNA]</scope>
    <source>
        <strain evidence="4 6">NCTC10926</strain>
        <strain evidence="3 5">NCTC11296</strain>
    </source>
</reference>
<evidence type="ECO:0000313" key="6">
    <source>
        <dbReference type="Proteomes" id="UP000254620"/>
    </source>
</evidence>
<evidence type="ECO:0000313" key="4">
    <source>
        <dbReference type="EMBL" id="SUU98831.1"/>
    </source>
</evidence>
<keyword evidence="1" id="KW-1133">Transmembrane helix</keyword>
<proteinExistence type="predicted"/>
<dbReference type="Proteomes" id="UP000294229">
    <property type="component" value="Unassembled WGS sequence"/>
</dbReference>
<keyword evidence="1" id="KW-0472">Membrane</keyword>
<evidence type="ECO:0000256" key="1">
    <source>
        <dbReference type="SAM" id="Phobius"/>
    </source>
</evidence>
<organism evidence="3 5">
    <name type="scientific">Avibacterium paragallinarum</name>
    <name type="common">Haemophilus gallinarum</name>
    <dbReference type="NCBI Taxonomy" id="728"/>
    <lineage>
        <taxon>Bacteria</taxon>
        <taxon>Pseudomonadati</taxon>
        <taxon>Pseudomonadota</taxon>
        <taxon>Gammaproteobacteria</taxon>
        <taxon>Pasteurellales</taxon>
        <taxon>Pasteurellaceae</taxon>
        <taxon>Avibacterium</taxon>
    </lineage>
</organism>
<dbReference type="Proteomes" id="UP000254465">
    <property type="component" value="Unassembled WGS sequence"/>
</dbReference>
<dbReference type="InterPro" id="IPR009781">
    <property type="entry name" value="DUF1345"/>
</dbReference>
<protein>
    <submittedName>
        <fullName evidence="2">DUF1345 domain-containing protein</fullName>
    </submittedName>
    <submittedName>
        <fullName evidence="3">Predicted membrane protein</fullName>
    </submittedName>
</protein>
<feature type="transmembrane region" description="Helical" evidence="1">
    <location>
        <begin position="39"/>
        <end position="56"/>
    </location>
</feature>
<dbReference type="Proteomes" id="UP000254620">
    <property type="component" value="Unassembled WGS sequence"/>
</dbReference>
<dbReference type="Pfam" id="PF07077">
    <property type="entry name" value="DUF1345"/>
    <property type="match status" value="1"/>
</dbReference>
<dbReference type="EMBL" id="UGHK01000001">
    <property type="protein sequence ID" value="STO70649.1"/>
    <property type="molecule type" value="Genomic_DNA"/>
</dbReference>
<feature type="transmembrane region" description="Helical" evidence="1">
    <location>
        <begin position="111"/>
        <end position="134"/>
    </location>
</feature>
<accession>A0A377I7B2</accession>
<feature type="transmembrane region" description="Helical" evidence="1">
    <location>
        <begin position="79"/>
        <end position="99"/>
    </location>
</feature>
<dbReference type="RefSeq" id="WP_017806653.1">
    <property type="nucleotide sequence ID" value="NZ_CP034110.1"/>
</dbReference>